<gene>
    <name evidence="1" type="ORF">DGQ38_03370</name>
</gene>
<reference evidence="1 2" key="1">
    <citation type="journal article" date="2018" name="Nat. Biotechnol.">
        <title>A standardized bacterial taxonomy based on genome phylogeny substantially revises the tree of life.</title>
        <authorList>
            <person name="Parks D.H."/>
            <person name="Chuvochina M."/>
            <person name="Waite D.W."/>
            <person name="Rinke C."/>
            <person name="Skarshewski A."/>
            <person name="Chaumeil P.A."/>
            <person name="Hugenholtz P."/>
        </authorList>
    </citation>
    <scope>NUCLEOTIDE SEQUENCE [LARGE SCALE GENOMIC DNA]</scope>
    <source>
        <strain evidence="1">UBA9359</strain>
    </source>
</reference>
<keyword evidence="1" id="KW-0808">Transferase</keyword>
<evidence type="ECO:0000313" key="1">
    <source>
        <dbReference type="EMBL" id="HCV80068.1"/>
    </source>
</evidence>
<organism evidence="1 2">
    <name type="scientific">Zunongwangia profunda</name>
    <dbReference type="NCBI Taxonomy" id="398743"/>
    <lineage>
        <taxon>Bacteria</taxon>
        <taxon>Pseudomonadati</taxon>
        <taxon>Bacteroidota</taxon>
        <taxon>Flavobacteriia</taxon>
        <taxon>Flavobacteriales</taxon>
        <taxon>Flavobacteriaceae</taxon>
        <taxon>Zunongwangia</taxon>
    </lineage>
</organism>
<dbReference type="Proteomes" id="UP000264330">
    <property type="component" value="Unassembled WGS sequence"/>
</dbReference>
<accession>A0A3D5IXG6</accession>
<dbReference type="AlphaFoldDB" id="A0A3D5IXG6"/>
<name>A0A3D5IXG6_9FLAO</name>
<evidence type="ECO:0000313" key="2">
    <source>
        <dbReference type="Proteomes" id="UP000264330"/>
    </source>
</evidence>
<dbReference type="EMBL" id="DPMF01000071">
    <property type="protein sequence ID" value="HCV80068.1"/>
    <property type="molecule type" value="Genomic_DNA"/>
</dbReference>
<dbReference type="GO" id="GO:0016740">
    <property type="term" value="F:transferase activity"/>
    <property type="evidence" value="ECO:0007669"/>
    <property type="project" value="UniProtKB-KW"/>
</dbReference>
<protein>
    <submittedName>
        <fullName evidence="1">Nucleotidyltransferase</fullName>
    </submittedName>
</protein>
<sequence>EQGAIPLLDYLSLKNWKQEYCGLINIPHMKDMYGLFYSEQLGYKGIIQHEQSNELSLSAIPKEEKQQGLFYFNKDGYSSYCKEYKEYWDWVKHRNEDRYQTTQNHGKHYDAKNMMHTFRLLEMALEIAREKQINVQRPNRDFLLEIKSGKFAYETLLAQANELQAQLEEAFKKSDLPEKPDLRYINQLAYELREEFYREGFY</sequence>
<proteinExistence type="predicted"/>
<feature type="non-terminal residue" evidence="1">
    <location>
        <position position="1"/>
    </location>
</feature>
<comment type="caution">
    <text evidence="1">The sequence shown here is derived from an EMBL/GenBank/DDBJ whole genome shotgun (WGS) entry which is preliminary data.</text>
</comment>